<dbReference type="PANTHER" id="PTHR33602">
    <property type="entry name" value="REGULATORY PROTEIN RECX FAMILY PROTEIN"/>
    <property type="match status" value="1"/>
</dbReference>
<dbReference type="InterPro" id="IPR036388">
    <property type="entry name" value="WH-like_DNA-bd_sf"/>
</dbReference>
<keyword evidence="4" id="KW-0963">Cytoplasm</keyword>
<keyword evidence="8" id="KW-1185">Reference proteome</keyword>
<dbReference type="OrthoDB" id="543346at2759"/>
<dbReference type="GO" id="GO:0006282">
    <property type="term" value="P:regulation of DNA repair"/>
    <property type="evidence" value="ECO:0007669"/>
    <property type="project" value="InterPro"/>
</dbReference>
<evidence type="ECO:0000256" key="4">
    <source>
        <dbReference type="ARBA" id="ARBA00022490"/>
    </source>
</evidence>
<dbReference type="Pfam" id="PF21981">
    <property type="entry name" value="RecX_HTH3"/>
    <property type="match status" value="1"/>
</dbReference>
<dbReference type="AlphaFoldDB" id="A0A2U1NBV4"/>
<dbReference type="EMBL" id="PKPP01003155">
    <property type="protein sequence ID" value="PWA70967.1"/>
    <property type="molecule type" value="Genomic_DNA"/>
</dbReference>
<dbReference type="InterPro" id="IPR053924">
    <property type="entry name" value="RecX_HTH_2nd"/>
</dbReference>
<dbReference type="HAMAP" id="MF_01114">
    <property type="entry name" value="RecX"/>
    <property type="match status" value="1"/>
</dbReference>
<dbReference type="Gene3D" id="1.10.10.10">
    <property type="entry name" value="Winged helix-like DNA-binding domain superfamily/Winged helix DNA-binding domain"/>
    <property type="match status" value="3"/>
</dbReference>
<evidence type="ECO:0000256" key="3">
    <source>
        <dbReference type="ARBA" id="ARBA00018111"/>
    </source>
</evidence>
<gene>
    <name evidence="7" type="ORF">CTI12_AA289770</name>
</gene>
<evidence type="ECO:0000259" key="5">
    <source>
        <dbReference type="Pfam" id="PF02631"/>
    </source>
</evidence>
<dbReference type="GO" id="GO:0005737">
    <property type="term" value="C:cytoplasm"/>
    <property type="evidence" value="ECO:0007669"/>
    <property type="project" value="UniProtKB-SubCell"/>
</dbReference>
<feature type="domain" description="RecX third three-helical" evidence="6">
    <location>
        <begin position="369"/>
        <end position="411"/>
    </location>
</feature>
<dbReference type="Proteomes" id="UP000245207">
    <property type="component" value="Unassembled WGS sequence"/>
</dbReference>
<comment type="caution">
    <text evidence="7">The sequence shown here is derived from an EMBL/GenBank/DDBJ whole genome shotgun (WGS) entry which is preliminary data.</text>
</comment>
<proteinExistence type="inferred from homology"/>
<dbReference type="InterPro" id="IPR053925">
    <property type="entry name" value="RecX_HTH_3rd"/>
</dbReference>
<dbReference type="PANTHER" id="PTHR33602:SF1">
    <property type="entry name" value="REGULATORY PROTEIN RECX FAMILY PROTEIN"/>
    <property type="match status" value="1"/>
</dbReference>
<dbReference type="Pfam" id="PF02631">
    <property type="entry name" value="RecX_HTH2"/>
    <property type="match status" value="1"/>
</dbReference>
<feature type="domain" description="RecX second three-helical" evidence="5">
    <location>
        <begin position="303"/>
        <end position="343"/>
    </location>
</feature>
<name>A0A2U1NBV4_ARTAN</name>
<evidence type="ECO:0000256" key="1">
    <source>
        <dbReference type="ARBA" id="ARBA00004496"/>
    </source>
</evidence>
<accession>A0A2U1NBV4</accession>
<dbReference type="STRING" id="35608.A0A2U1NBV4"/>
<evidence type="ECO:0000256" key="2">
    <source>
        <dbReference type="ARBA" id="ARBA00009695"/>
    </source>
</evidence>
<reference evidence="7 8" key="1">
    <citation type="journal article" date="2018" name="Mol. Plant">
        <title>The genome of Artemisia annua provides insight into the evolution of Asteraceae family and artemisinin biosynthesis.</title>
        <authorList>
            <person name="Shen Q."/>
            <person name="Zhang L."/>
            <person name="Liao Z."/>
            <person name="Wang S."/>
            <person name="Yan T."/>
            <person name="Shi P."/>
            <person name="Liu M."/>
            <person name="Fu X."/>
            <person name="Pan Q."/>
            <person name="Wang Y."/>
            <person name="Lv Z."/>
            <person name="Lu X."/>
            <person name="Zhang F."/>
            <person name="Jiang W."/>
            <person name="Ma Y."/>
            <person name="Chen M."/>
            <person name="Hao X."/>
            <person name="Li L."/>
            <person name="Tang Y."/>
            <person name="Lv G."/>
            <person name="Zhou Y."/>
            <person name="Sun X."/>
            <person name="Brodelius P.E."/>
            <person name="Rose J.K.C."/>
            <person name="Tang K."/>
        </authorList>
    </citation>
    <scope>NUCLEOTIDE SEQUENCE [LARGE SCALE GENOMIC DNA]</scope>
    <source>
        <strain evidence="8">cv. Huhao1</strain>
        <tissue evidence="7">Leaf</tissue>
    </source>
</reference>
<dbReference type="InterPro" id="IPR003783">
    <property type="entry name" value="Regulatory_RecX"/>
</dbReference>
<comment type="subcellular location">
    <subcellularLocation>
        <location evidence="1">Cytoplasm</location>
    </subcellularLocation>
</comment>
<evidence type="ECO:0000313" key="7">
    <source>
        <dbReference type="EMBL" id="PWA70967.1"/>
    </source>
</evidence>
<comment type="similarity">
    <text evidence="2">Belongs to the RecX family.</text>
</comment>
<sequence length="421" mass="48683">MSIFAGKLVHVATLKFHSRLLTNHCKPTRIIVRCCSNSREKSKDFPVRYVPKRASKLKNDSVVAPKEDKLQVNDEGKSRIGLFSDDKSADYKYKSGNPRPKEKHIRKKNVRAEMGEREYEWRSAESKDSVVAPKYYENHKMSRFTNDDLSNVEVLDDREKSRIGLFSDEKLWEDVYKRDNLRSKEKNIRNLDVRAAELGERDNEWRYAESKVMEEVHEFDELEGPEEALELDELDAHNGKYEIKHLAVEPGKTKEEAEKIAIGLLAARAYTALELKKKLLGRKFSHDVANAVISDFQNRGFINDYLYAESFSRSRWSSSSWGPRRIKQALYKKGVNDSDAQKAIKSVLEDGESGDDQISRLGLSKASMDHLVTQASKQWLRSKDLPIEKQKSRIITWLQYRGFNWGIISFILKKLQSEHPP</sequence>
<protein>
    <recommendedName>
        <fullName evidence="3">Regulatory protein RecX</fullName>
    </recommendedName>
</protein>
<evidence type="ECO:0000259" key="6">
    <source>
        <dbReference type="Pfam" id="PF21981"/>
    </source>
</evidence>
<organism evidence="7 8">
    <name type="scientific">Artemisia annua</name>
    <name type="common">Sweet wormwood</name>
    <dbReference type="NCBI Taxonomy" id="35608"/>
    <lineage>
        <taxon>Eukaryota</taxon>
        <taxon>Viridiplantae</taxon>
        <taxon>Streptophyta</taxon>
        <taxon>Embryophyta</taxon>
        <taxon>Tracheophyta</taxon>
        <taxon>Spermatophyta</taxon>
        <taxon>Magnoliopsida</taxon>
        <taxon>eudicotyledons</taxon>
        <taxon>Gunneridae</taxon>
        <taxon>Pentapetalae</taxon>
        <taxon>asterids</taxon>
        <taxon>campanulids</taxon>
        <taxon>Asterales</taxon>
        <taxon>Asteraceae</taxon>
        <taxon>Asteroideae</taxon>
        <taxon>Anthemideae</taxon>
        <taxon>Artemisiinae</taxon>
        <taxon>Artemisia</taxon>
    </lineage>
</organism>
<evidence type="ECO:0000313" key="8">
    <source>
        <dbReference type="Proteomes" id="UP000245207"/>
    </source>
</evidence>